<evidence type="ECO:0008006" key="3">
    <source>
        <dbReference type="Google" id="ProtNLM"/>
    </source>
</evidence>
<organism evidence="1 2">
    <name type="scientific">Colletotrichum navitas</name>
    <dbReference type="NCBI Taxonomy" id="681940"/>
    <lineage>
        <taxon>Eukaryota</taxon>
        <taxon>Fungi</taxon>
        <taxon>Dikarya</taxon>
        <taxon>Ascomycota</taxon>
        <taxon>Pezizomycotina</taxon>
        <taxon>Sordariomycetes</taxon>
        <taxon>Hypocreomycetidae</taxon>
        <taxon>Glomerellales</taxon>
        <taxon>Glomerellaceae</taxon>
        <taxon>Colletotrichum</taxon>
        <taxon>Colletotrichum graminicola species complex</taxon>
    </lineage>
</organism>
<evidence type="ECO:0000313" key="1">
    <source>
        <dbReference type="EMBL" id="KAK1564255.1"/>
    </source>
</evidence>
<reference evidence="1" key="1">
    <citation type="submission" date="2021-06" db="EMBL/GenBank/DDBJ databases">
        <title>Comparative genomics, transcriptomics and evolutionary studies reveal genomic signatures of adaptation to plant cell wall in hemibiotrophic fungi.</title>
        <authorList>
            <consortium name="DOE Joint Genome Institute"/>
            <person name="Baroncelli R."/>
            <person name="Diaz J.F."/>
            <person name="Benocci T."/>
            <person name="Peng M."/>
            <person name="Battaglia E."/>
            <person name="Haridas S."/>
            <person name="Andreopoulos W."/>
            <person name="Labutti K."/>
            <person name="Pangilinan J."/>
            <person name="Floch G.L."/>
            <person name="Makela M.R."/>
            <person name="Henrissat B."/>
            <person name="Grigoriev I.V."/>
            <person name="Crouch J.A."/>
            <person name="De Vries R.P."/>
            <person name="Sukno S.A."/>
            <person name="Thon M.R."/>
        </authorList>
    </citation>
    <scope>NUCLEOTIDE SEQUENCE</scope>
    <source>
        <strain evidence="1">CBS 125086</strain>
    </source>
</reference>
<feature type="non-terminal residue" evidence="1">
    <location>
        <position position="171"/>
    </location>
</feature>
<name>A0AAD8PJQ9_9PEZI</name>
<protein>
    <recommendedName>
        <fullName evidence="3">ANK_REP_REGION domain-containing protein</fullName>
    </recommendedName>
</protein>
<sequence>ITDAFRSFVQIWTSATEFIPPARFNWLVTASTQIKVMADARNAFCFANVLECGSLSLSILRADERAVSQNLETYPYTSKEVNSLGQTPCHIAVAVGNLRILKLVLYTNSSDALNARDNSGHYPVDYAIASHAHQVCAKSQESSVCNGCKVLEMVLNANCALYTHTLHRALW</sequence>
<dbReference type="Proteomes" id="UP001230504">
    <property type="component" value="Unassembled WGS sequence"/>
</dbReference>
<dbReference type="RefSeq" id="XP_060407060.1">
    <property type="nucleotide sequence ID" value="XM_060553281.1"/>
</dbReference>
<dbReference type="SUPFAM" id="SSF48403">
    <property type="entry name" value="Ankyrin repeat"/>
    <property type="match status" value="1"/>
</dbReference>
<keyword evidence="2" id="KW-1185">Reference proteome</keyword>
<proteinExistence type="predicted"/>
<dbReference type="InterPro" id="IPR036770">
    <property type="entry name" value="Ankyrin_rpt-contain_sf"/>
</dbReference>
<gene>
    <name evidence="1" type="ORF">LY79DRAFT_484003</name>
</gene>
<dbReference type="EMBL" id="JAHLJV010000192">
    <property type="protein sequence ID" value="KAK1564255.1"/>
    <property type="molecule type" value="Genomic_DNA"/>
</dbReference>
<dbReference type="Gene3D" id="1.25.40.20">
    <property type="entry name" value="Ankyrin repeat-containing domain"/>
    <property type="match status" value="1"/>
</dbReference>
<dbReference type="AlphaFoldDB" id="A0AAD8PJQ9"/>
<feature type="non-terminal residue" evidence="1">
    <location>
        <position position="1"/>
    </location>
</feature>
<evidence type="ECO:0000313" key="2">
    <source>
        <dbReference type="Proteomes" id="UP001230504"/>
    </source>
</evidence>
<dbReference type="GeneID" id="85437521"/>
<comment type="caution">
    <text evidence="1">The sequence shown here is derived from an EMBL/GenBank/DDBJ whole genome shotgun (WGS) entry which is preliminary data.</text>
</comment>
<accession>A0AAD8PJQ9</accession>